<keyword evidence="4" id="KW-0326">Glycosidase</keyword>
<dbReference type="AlphaFoldDB" id="A0A834Y2G0"/>
<comment type="similarity">
    <text evidence="4">Belongs to the glycosyl hydrolase 31 family.</text>
</comment>
<dbReference type="EMBL" id="JACMRX010000001">
    <property type="protein sequence ID" value="KAF7998145.1"/>
    <property type="molecule type" value="Genomic_DNA"/>
</dbReference>
<dbReference type="InterPro" id="IPR011013">
    <property type="entry name" value="Gal_mutarotase_sf_dom"/>
</dbReference>
<evidence type="ECO:0000256" key="2">
    <source>
        <dbReference type="ARBA" id="ARBA00023136"/>
    </source>
</evidence>
<dbReference type="SUPFAM" id="SSF74650">
    <property type="entry name" value="Galactose mutarotase-like"/>
    <property type="match status" value="1"/>
</dbReference>
<protein>
    <recommendedName>
        <fullName evidence="6">P-type domain-containing protein</fullName>
    </recommendedName>
</protein>
<evidence type="ECO:0000313" key="8">
    <source>
        <dbReference type="Proteomes" id="UP000639338"/>
    </source>
</evidence>
<dbReference type="PANTHER" id="PTHR22762:SF167">
    <property type="entry name" value="LYSOSOMAL ALPHA-GLUCOSIDASE-LIKE PROTEIN"/>
    <property type="match status" value="1"/>
</dbReference>
<dbReference type="GO" id="GO:0006491">
    <property type="term" value="P:N-glycan processing"/>
    <property type="evidence" value="ECO:0007669"/>
    <property type="project" value="TreeGrafter"/>
</dbReference>
<evidence type="ECO:0000256" key="5">
    <source>
        <dbReference type="SAM" id="Phobius"/>
    </source>
</evidence>
<proteinExistence type="inferred from homology"/>
<dbReference type="GO" id="GO:0016020">
    <property type="term" value="C:membrane"/>
    <property type="evidence" value="ECO:0007669"/>
    <property type="project" value="UniProtKB-SubCell"/>
</dbReference>
<dbReference type="Pfam" id="PF21365">
    <property type="entry name" value="Glyco_hydro_31_3rd"/>
    <property type="match status" value="1"/>
</dbReference>
<dbReference type="SUPFAM" id="SSF51011">
    <property type="entry name" value="Glycosyl hydrolase domain"/>
    <property type="match status" value="1"/>
</dbReference>
<dbReference type="InterPro" id="IPR000322">
    <property type="entry name" value="Glyco_hydro_31_TIM"/>
</dbReference>
<evidence type="ECO:0000256" key="1">
    <source>
        <dbReference type="ARBA" id="ARBA00004370"/>
    </source>
</evidence>
<dbReference type="PROSITE" id="PS51448">
    <property type="entry name" value="P_TREFOIL_2"/>
    <property type="match status" value="1"/>
</dbReference>
<feature type="transmembrane region" description="Helical" evidence="5">
    <location>
        <begin position="31"/>
        <end position="53"/>
    </location>
</feature>
<dbReference type="Gene3D" id="2.60.40.1180">
    <property type="entry name" value="Golgi alpha-mannosidase II"/>
    <property type="match status" value="1"/>
</dbReference>
<keyword evidence="4" id="KW-0378">Hydrolase</keyword>
<dbReference type="InterPro" id="IPR000519">
    <property type="entry name" value="P_trefoil_dom"/>
</dbReference>
<accession>A0A834Y2G0</accession>
<dbReference type="Gene3D" id="2.60.40.1760">
    <property type="entry name" value="glycosyl hydrolase (family 31)"/>
    <property type="match status" value="1"/>
</dbReference>
<evidence type="ECO:0000259" key="6">
    <source>
        <dbReference type="PROSITE" id="PS51448"/>
    </source>
</evidence>
<comment type="caution">
    <text evidence="3">Lacks conserved residue(s) required for the propagation of feature annotation.</text>
</comment>
<name>A0A834Y2G0_APHGI</name>
<dbReference type="GO" id="GO:0030246">
    <property type="term" value="F:carbohydrate binding"/>
    <property type="evidence" value="ECO:0007669"/>
    <property type="project" value="InterPro"/>
</dbReference>
<keyword evidence="5" id="KW-0812">Transmembrane</keyword>
<keyword evidence="2 5" id="KW-0472">Membrane</keyword>
<reference evidence="7 8" key="1">
    <citation type="submission" date="2020-08" db="EMBL/GenBank/DDBJ databases">
        <title>Aphidius gifuensis genome sequencing and assembly.</title>
        <authorList>
            <person name="Du Z."/>
        </authorList>
    </citation>
    <scope>NUCLEOTIDE SEQUENCE [LARGE SCALE GENOMIC DNA]</scope>
    <source>
        <strain evidence="7">YNYX2018</strain>
        <tissue evidence="7">Adults</tissue>
    </source>
</reference>
<dbReference type="Proteomes" id="UP000639338">
    <property type="component" value="Unassembled WGS sequence"/>
</dbReference>
<dbReference type="GO" id="GO:0005975">
    <property type="term" value="P:carbohydrate metabolic process"/>
    <property type="evidence" value="ECO:0007669"/>
    <property type="project" value="InterPro"/>
</dbReference>
<organism evidence="7 8">
    <name type="scientific">Aphidius gifuensis</name>
    <name type="common">Parasitoid wasp</name>
    <dbReference type="NCBI Taxonomy" id="684658"/>
    <lineage>
        <taxon>Eukaryota</taxon>
        <taxon>Metazoa</taxon>
        <taxon>Ecdysozoa</taxon>
        <taxon>Arthropoda</taxon>
        <taxon>Hexapoda</taxon>
        <taxon>Insecta</taxon>
        <taxon>Pterygota</taxon>
        <taxon>Neoptera</taxon>
        <taxon>Endopterygota</taxon>
        <taxon>Hymenoptera</taxon>
        <taxon>Apocrita</taxon>
        <taxon>Ichneumonoidea</taxon>
        <taxon>Braconidae</taxon>
        <taxon>Aphidiinae</taxon>
        <taxon>Aphidius</taxon>
    </lineage>
</organism>
<keyword evidence="8" id="KW-1185">Reference proteome</keyword>
<dbReference type="OrthoDB" id="5839090at2759"/>
<gene>
    <name evidence="7" type="ORF">HCN44_009543</name>
</gene>
<sequence length="861" mass="98005">MIRRTKMDKFLEAENTVHLKDEILLSPITKYLLPTLVLGMILISSVYVTMLVVNSSDDNWISSCEIQSTYYVNCLPGKKSNYEMCISIGCCWSDVLSFCYHSNPSSHGYTQLSSDEIYTLKPRKKISPLGSKNRQQVFFNTSRINENHFKFSFNTNATIEEKKFINMNYKLNENLKNTEIGSSSNLSIVINNPEFSITVYENNNSINIPIFTTSKGPLILTDNYWEMTLLLGEIVSIYGLNRLELNGTTSWNYDTGSGNYIPAFVGINSKGFGIGCVIDYLGPLESEVLDKSNLIILRGMSLPDVINLHVFIEITPLDVVKQMSKLTKQLNPSKVTKQESKFELGLHVCPDNNKNIQNDIETTILNMNNYNVPWNSHCVNSKFYQTLDETMNKQEAEILKNTSDKLIKINKIVIPHLSPLVSSSGKLLQQLSNMSLLLLENSMYLKKFYVGMYNNDNIIYPNWFDDKTLVVYENYLLNYLNIFKQPNFIYVENSWPIDETNYTFDFKNFDYMPKNLAKQMTNGTIPPGLLSSTSKYHYQHHNEYSMKFINFINKYTIGRKIMKQNNIIGWTGLRETIIHGVGCGFVGQLPQPIYICGIFQTPAELCTRWYAAAVVFPYIIAIPENLPGGNWLNKGTSKYASKLLQFRHSFLTYKNTLIHEYNSYGQPVLAPTFIHYPLEEFTSHALDQFMWGESILVGLVITPGIMQVKMHIPGNLSWRHLQDGLEVQPTKENSISIVALESELITLVRPGYIVPLEKELSGTSTVKNSLILKANLACITDGNNFANGKIGYAVDTFLYINFKNNNFTISNIINTKKQACIDSSTLPTVIHSFEILGDNIFEVDIDICQIIHDNYSVLLNK</sequence>
<dbReference type="GO" id="GO:0090599">
    <property type="term" value="F:alpha-glucosidase activity"/>
    <property type="evidence" value="ECO:0007669"/>
    <property type="project" value="TreeGrafter"/>
</dbReference>
<dbReference type="InterPro" id="IPR048395">
    <property type="entry name" value="Glyco_hydro_31_C"/>
</dbReference>
<dbReference type="Pfam" id="PF01055">
    <property type="entry name" value="Glyco_hydro_31_2nd"/>
    <property type="match status" value="1"/>
</dbReference>
<evidence type="ECO:0000313" key="7">
    <source>
        <dbReference type="EMBL" id="KAF7998145.1"/>
    </source>
</evidence>
<evidence type="ECO:0000256" key="4">
    <source>
        <dbReference type="RuleBase" id="RU361185"/>
    </source>
</evidence>
<dbReference type="Gene3D" id="3.20.20.80">
    <property type="entry name" value="Glycosidases"/>
    <property type="match status" value="1"/>
</dbReference>
<feature type="domain" description="P-type" evidence="6">
    <location>
        <begin position="62"/>
        <end position="103"/>
    </location>
</feature>
<comment type="caution">
    <text evidence="7">The sequence shown here is derived from an EMBL/GenBank/DDBJ whole genome shotgun (WGS) entry which is preliminary data.</text>
</comment>
<comment type="subcellular location">
    <subcellularLocation>
        <location evidence="1">Membrane</location>
    </subcellularLocation>
</comment>
<dbReference type="InterPro" id="IPR013780">
    <property type="entry name" value="Glyco_hydro_b"/>
</dbReference>
<evidence type="ECO:0000256" key="3">
    <source>
        <dbReference type="PROSITE-ProRule" id="PRU00779"/>
    </source>
</evidence>
<dbReference type="PANTHER" id="PTHR22762">
    <property type="entry name" value="ALPHA-GLUCOSIDASE"/>
    <property type="match status" value="1"/>
</dbReference>
<keyword evidence="5" id="KW-1133">Transmembrane helix</keyword>